<gene>
    <name evidence="1" type="ORF">AVEN_211047_1</name>
</gene>
<dbReference type="Proteomes" id="UP000499080">
    <property type="component" value="Unassembled WGS sequence"/>
</dbReference>
<dbReference type="EMBL" id="BGPR01109056">
    <property type="protein sequence ID" value="GBM84689.1"/>
    <property type="molecule type" value="Genomic_DNA"/>
</dbReference>
<dbReference type="OrthoDB" id="6621203at2759"/>
<comment type="caution">
    <text evidence="1">The sequence shown here is derived from an EMBL/GenBank/DDBJ whole genome shotgun (WGS) entry which is preliminary data.</text>
</comment>
<keyword evidence="2" id="KW-1185">Reference proteome</keyword>
<name>A0A4Y2J4Z8_ARAVE</name>
<protein>
    <submittedName>
        <fullName evidence="1">Uncharacterized protein</fullName>
    </submittedName>
</protein>
<evidence type="ECO:0000313" key="1">
    <source>
        <dbReference type="EMBL" id="GBM84689.1"/>
    </source>
</evidence>
<sequence>MFNTEQRKNSKSAFENDFFKLMNNSVYWKTMENSVYRVDVQLENDGLDWIGCWGLMAQEPDLAKLRQTNGKIETRLKYEGQRLIRQL</sequence>
<dbReference type="AlphaFoldDB" id="A0A4Y2J4Z8"/>
<organism evidence="1 2">
    <name type="scientific">Araneus ventricosus</name>
    <name type="common">Orbweaver spider</name>
    <name type="synonym">Epeira ventricosa</name>
    <dbReference type="NCBI Taxonomy" id="182803"/>
    <lineage>
        <taxon>Eukaryota</taxon>
        <taxon>Metazoa</taxon>
        <taxon>Ecdysozoa</taxon>
        <taxon>Arthropoda</taxon>
        <taxon>Chelicerata</taxon>
        <taxon>Arachnida</taxon>
        <taxon>Araneae</taxon>
        <taxon>Araneomorphae</taxon>
        <taxon>Entelegynae</taxon>
        <taxon>Araneoidea</taxon>
        <taxon>Araneidae</taxon>
        <taxon>Araneus</taxon>
    </lineage>
</organism>
<evidence type="ECO:0000313" key="2">
    <source>
        <dbReference type="Proteomes" id="UP000499080"/>
    </source>
</evidence>
<reference evidence="1 2" key="1">
    <citation type="journal article" date="2019" name="Sci. Rep.">
        <title>Orb-weaving spider Araneus ventricosus genome elucidates the spidroin gene catalogue.</title>
        <authorList>
            <person name="Kono N."/>
            <person name="Nakamura H."/>
            <person name="Ohtoshi R."/>
            <person name="Moran D.A.P."/>
            <person name="Shinohara A."/>
            <person name="Yoshida Y."/>
            <person name="Fujiwara M."/>
            <person name="Mori M."/>
            <person name="Tomita M."/>
            <person name="Arakawa K."/>
        </authorList>
    </citation>
    <scope>NUCLEOTIDE SEQUENCE [LARGE SCALE GENOMIC DNA]</scope>
</reference>
<accession>A0A4Y2J4Z8</accession>
<proteinExistence type="predicted"/>